<organism evidence="1 2">
    <name type="scientific">Vitreoscilla massiliensis</name>
    <dbReference type="NCBI Taxonomy" id="1689272"/>
    <lineage>
        <taxon>Bacteria</taxon>
        <taxon>Pseudomonadati</taxon>
        <taxon>Pseudomonadota</taxon>
        <taxon>Betaproteobacteria</taxon>
        <taxon>Neisseriales</taxon>
        <taxon>Neisseriaceae</taxon>
        <taxon>Vitreoscilla</taxon>
    </lineage>
</organism>
<proteinExistence type="predicted"/>
<gene>
    <name evidence="1" type="ORF">LVJ82_05125</name>
</gene>
<sequence>MKHLIKFMASITVLLILTGCMDTATRLWDGGPYISKKEREAFSQCLDEVRAQDSVMAKMNKTEAERLELLRRTTPCMQRKGY</sequence>
<dbReference type="EMBL" id="CP091511">
    <property type="protein sequence ID" value="UOO90364.1"/>
    <property type="molecule type" value="Genomic_DNA"/>
</dbReference>
<evidence type="ECO:0008006" key="3">
    <source>
        <dbReference type="Google" id="ProtNLM"/>
    </source>
</evidence>
<protein>
    <recommendedName>
        <fullName evidence="3">Lipoprotein</fullName>
    </recommendedName>
</protein>
<accession>A0ABY4E4Y0</accession>
<name>A0ABY4E4Y0_9NEIS</name>
<dbReference type="PROSITE" id="PS51257">
    <property type="entry name" value="PROKAR_LIPOPROTEIN"/>
    <property type="match status" value="1"/>
</dbReference>
<dbReference type="RefSeq" id="WP_147645362.1">
    <property type="nucleotide sequence ID" value="NZ_CABKVG010000008.1"/>
</dbReference>
<evidence type="ECO:0000313" key="1">
    <source>
        <dbReference type="EMBL" id="UOO90364.1"/>
    </source>
</evidence>
<keyword evidence="2" id="KW-1185">Reference proteome</keyword>
<evidence type="ECO:0000313" key="2">
    <source>
        <dbReference type="Proteomes" id="UP000832011"/>
    </source>
</evidence>
<dbReference type="Proteomes" id="UP000832011">
    <property type="component" value="Chromosome"/>
</dbReference>
<reference evidence="1 2" key="1">
    <citation type="journal article" date="2022" name="Res Sq">
        <title>Evolution of multicellular longitudinally dividing oral cavity symbionts (Neisseriaceae).</title>
        <authorList>
            <person name="Nyongesa S."/>
            <person name="Weber P."/>
            <person name="Bernet E."/>
            <person name="Pullido F."/>
            <person name="Nieckarz M."/>
            <person name="Delaby M."/>
            <person name="Nieves C."/>
            <person name="Viehboeck T."/>
            <person name="Krause N."/>
            <person name="Rivera-Millot A."/>
            <person name="Nakamura A."/>
            <person name="Vischer N."/>
            <person name="VanNieuwenhze M."/>
            <person name="Brun Y."/>
            <person name="Cava F."/>
            <person name="Bulgheresi S."/>
            <person name="Veyrier F."/>
        </authorList>
    </citation>
    <scope>NUCLEOTIDE SEQUENCE [LARGE SCALE GENOMIC DNA]</scope>
    <source>
        <strain evidence="1 2">SN4</strain>
    </source>
</reference>